<keyword evidence="3" id="KW-0456">Lyase</keyword>
<dbReference type="PANTHER" id="PTHR35908">
    <property type="entry name" value="HYPOTHETICAL FUSION PROTEIN"/>
    <property type="match status" value="1"/>
</dbReference>
<reference evidence="3 4" key="1">
    <citation type="submission" date="2019-03" db="EMBL/GenBank/DDBJ databases">
        <title>Genomic Encyclopedia of Type Strains, Phase III (KMG-III): the genomes of soil and plant-associated and newly described type strains.</title>
        <authorList>
            <person name="Whitman W."/>
        </authorList>
    </citation>
    <scope>NUCLEOTIDE SEQUENCE [LARGE SCALE GENOMIC DNA]</scope>
    <source>
        <strain evidence="3 4">VKM Ac-2527</strain>
    </source>
</reference>
<dbReference type="OrthoDB" id="1645442at2"/>
<protein>
    <submittedName>
        <fullName evidence="3">Catechol 2,3-dioxygenase-like lactoylglutathione lyase family enzyme</fullName>
    </submittedName>
</protein>
<evidence type="ECO:0000256" key="1">
    <source>
        <dbReference type="SAM" id="MobiDB-lite"/>
    </source>
</evidence>
<dbReference type="RefSeq" id="WP_133805390.1">
    <property type="nucleotide sequence ID" value="NZ_SNWQ01000033.1"/>
</dbReference>
<keyword evidence="4" id="KW-1185">Reference proteome</keyword>
<feature type="domain" description="VOC" evidence="2">
    <location>
        <begin position="7"/>
        <end position="131"/>
    </location>
</feature>
<name>A0A4R6JCH6_9ACTN</name>
<evidence type="ECO:0000313" key="3">
    <source>
        <dbReference type="EMBL" id="TDO33262.1"/>
    </source>
</evidence>
<comment type="caution">
    <text evidence="3">The sequence shown here is derived from an EMBL/GenBank/DDBJ whole genome shotgun (WGS) entry which is preliminary data.</text>
</comment>
<dbReference type="PROSITE" id="PS51819">
    <property type="entry name" value="VOC"/>
    <property type="match status" value="1"/>
</dbReference>
<dbReference type="Proteomes" id="UP000295388">
    <property type="component" value="Unassembled WGS sequence"/>
</dbReference>
<dbReference type="InterPro" id="IPR029068">
    <property type="entry name" value="Glyas_Bleomycin-R_OHBP_Dase"/>
</dbReference>
<dbReference type="InterPro" id="IPR037523">
    <property type="entry name" value="VOC_core"/>
</dbReference>
<evidence type="ECO:0000313" key="4">
    <source>
        <dbReference type="Proteomes" id="UP000295388"/>
    </source>
</evidence>
<dbReference type="EMBL" id="SNWQ01000033">
    <property type="protein sequence ID" value="TDO33262.1"/>
    <property type="molecule type" value="Genomic_DNA"/>
</dbReference>
<dbReference type="AlphaFoldDB" id="A0A4R6JCH6"/>
<proteinExistence type="predicted"/>
<gene>
    <name evidence="3" type="ORF">EV643_13360</name>
</gene>
<keyword evidence="3" id="KW-0560">Oxidoreductase</keyword>
<dbReference type="GO" id="GO:0016829">
    <property type="term" value="F:lyase activity"/>
    <property type="evidence" value="ECO:0007669"/>
    <property type="project" value="UniProtKB-KW"/>
</dbReference>
<accession>A0A4R6JCH6</accession>
<keyword evidence="3" id="KW-0223">Dioxygenase</keyword>
<dbReference type="Gene3D" id="3.10.180.10">
    <property type="entry name" value="2,3-Dihydroxybiphenyl 1,2-Dioxygenase, domain 1"/>
    <property type="match status" value="1"/>
</dbReference>
<dbReference type="SUPFAM" id="SSF54593">
    <property type="entry name" value="Glyoxalase/Bleomycin resistance protein/Dihydroxybiphenyl dioxygenase"/>
    <property type="match status" value="1"/>
</dbReference>
<feature type="region of interest" description="Disordered" evidence="1">
    <location>
        <begin position="31"/>
        <end position="56"/>
    </location>
</feature>
<sequence length="131" mass="14511">MDGLTLQVTSVTIMAPDPRVLAEFYSRLLGRPVTTTEGPRPGEPPEDGWAQMSSETEPTLNFEYEREWKAPVWPAEAGAQNATQHLDIYVDDLDAATKHALEVGARLADFQPQETVRVLFDPAGHPFCLFA</sequence>
<dbReference type="CDD" id="cd06587">
    <property type="entry name" value="VOC"/>
    <property type="match status" value="1"/>
</dbReference>
<dbReference type="PANTHER" id="PTHR35908:SF1">
    <property type="entry name" value="CONSERVED PROTEIN"/>
    <property type="match status" value="1"/>
</dbReference>
<evidence type="ECO:0000259" key="2">
    <source>
        <dbReference type="PROSITE" id="PS51819"/>
    </source>
</evidence>
<dbReference type="Pfam" id="PF18029">
    <property type="entry name" value="Glyoxalase_6"/>
    <property type="match status" value="1"/>
</dbReference>
<organism evidence="3 4">
    <name type="scientific">Kribbella caucasensis</name>
    <dbReference type="NCBI Taxonomy" id="2512215"/>
    <lineage>
        <taxon>Bacteria</taxon>
        <taxon>Bacillati</taxon>
        <taxon>Actinomycetota</taxon>
        <taxon>Actinomycetes</taxon>
        <taxon>Propionibacteriales</taxon>
        <taxon>Kribbellaceae</taxon>
        <taxon>Kribbella</taxon>
    </lineage>
</organism>
<dbReference type="GO" id="GO:0051213">
    <property type="term" value="F:dioxygenase activity"/>
    <property type="evidence" value="ECO:0007669"/>
    <property type="project" value="UniProtKB-KW"/>
</dbReference>
<dbReference type="InterPro" id="IPR041581">
    <property type="entry name" value="Glyoxalase_6"/>
</dbReference>